<name>A0ABV5LAE2_9ACTN</name>
<evidence type="ECO:0000256" key="1">
    <source>
        <dbReference type="SAM" id="MobiDB-lite"/>
    </source>
</evidence>
<feature type="region of interest" description="Disordered" evidence="1">
    <location>
        <begin position="329"/>
        <end position="358"/>
    </location>
</feature>
<dbReference type="RefSeq" id="WP_366481678.1">
    <property type="nucleotide sequence ID" value="NZ_JBHMDI010000040.1"/>
</dbReference>
<proteinExistence type="predicted"/>
<dbReference type="InterPro" id="IPR025332">
    <property type="entry name" value="DUF4238"/>
</dbReference>
<dbReference type="Pfam" id="PF14022">
    <property type="entry name" value="DUF4238"/>
    <property type="match status" value="1"/>
</dbReference>
<comment type="caution">
    <text evidence="2">The sequence shown here is derived from an EMBL/GenBank/DDBJ whole genome shotgun (WGS) entry which is preliminary data.</text>
</comment>
<gene>
    <name evidence="2" type="ORF">ACFFUA_16995</name>
</gene>
<accession>A0ABV5LAE2</accession>
<evidence type="ECO:0000313" key="3">
    <source>
        <dbReference type="Proteomes" id="UP001589753"/>
    </source>
</evidence>
<organism evidence="2 3">
    <name type="scientific">Streptomyces heliomycini</name>
    <dbReference type="NCBI Taxonomy" id="284032"/>
    <lineage>
        <taxon>Bacteria</taxon>
        <taxon>Bacillati</taxon>
        <taxon>Actinomycetota</taxon>
        <taxon>Actinomycetes</taxon>
        <taxon>Kitasatosporales</taxon>
        <taxon>Streptomycetaceae</taxon>
        <taxon>Streptomyces</taxon>
    </lineage>
</organism>
<dbReference type="EMBL" id="JBHMDI010000040">
    <property type="protein sequence ID" value="MFB9349143.1"/>
    <property type="molecule type" value="Genomic_DNA"/>
</dbReference>
<reference evidence="2 3" key="1">
    <citation type="submission" date="2024-09" db="EMBL/GenBank/DDBJ databases">
        <authorList>
            <person name="Sun Q."/>
            <person name="Mori K."/>
        </authorList>
    </citation>
    <scope>NUCLEOTIDE SEQUENCE [LARGE SCALE GENOMIC DNA]</scope>
    <source>
        <strain evidence="2 3">JCM 9767</strain>
    </source>
</reference>
<keyword evidence="3" id="KW-1185">Reference proteome</keyword>
<protein>
    <submittedName>
        <fullName evidence="2">DUF4238 domain-containing protein</fullName>
    </submittedName>
</protein>
<sequence length="358" mass="39720">MSKFYLKGFANDSGYIRRVSLPGRPVIPLSIGDASVIKDFYTVTLPDGTQSDFFEKEFSKIESLAAEALANILAGAWPIVGKHRAALATWVALQHLRSEDVRANQGSFSAEMIRLIVGVSGKEALRSLIQKSEARVISDEELDWEWRDITKPGGPDLVPTADRHVRLLMNLLPGTSAYLHDCHWTLFRFARRSIATSDHPVSLVVAPDHPDWQGVGIATAELFLVPLSRRTALTIQPRRRFSSPSIDASSVPDFVKEGTTSIARSINQETAARARKYIYHHPEEAPLDGLYMPSPETRTKFAASNASELIREEGLFHGLTEKQLRGLEAATPPGESSRGMTIDDLPWPLPGRRFKARE</sequence>
<evidence type="ECO:0000313" key="2">
    <source>
        <dbReference type="EMBL" id="MFB9349143.1"/>
    </source>
</evidence>
<dbReference type="Proteomes" id="UP001589753">
    <property type="component" value="Unassembled WGS sequence"/>
</dbReference>